<organism evidence="1 2">
    <name type="scientific">Periplaneta americana</name>
    <name type="common">American cockroach</name>
    <name type="synonym">Blatta americana</name>
    <dbReference type="NCBI Taxonomy" id="6978"/>
    <lineage>
        <taxon>Eukaryota</taxon>
        <taxon>Metazoa</taxon>
        <taxon>Ecdysozoa</taxon>
        <taxon>Arthropoda</taxon>
        <taxon>Hexapoda</taxon>
        <taxon>Insecta</taxon>
        <taxon>Pterygota</taxon>
        <taxon>Neoptera</taxon>
        <taxon>Polyneoptera</taxon>
        <taxon>Dictyoptera</taxon>
        <taxon>Blattodea</taxon>
        <taxon>Blattoidea</taxon>
        <taxon>Blattidae</taxon>
        <taxon>Blattinae</taxon>
        <taxon>Periplaneta</taxon>
    </lineage>
</organism>
<protein>
    <submittedName>
        <fullName evidence="1">Uncharacterized protein</fullName>
    </submittedName>
</protein>
<name>A0ABQ8SWD8_PERAM</name>
<evidence type="ECO:0000313" key="2">
    <source>
        <dbReference type="Proteomes" id="UP001148838"/>
    </source>
</evidence>
<keyword evidence="2" id="KW-1185">Reference proteome</keyword>
<comment type="caution">
    <text evidence="1">The sequence shown here is derived from an EMBL/GenBank/DDBJ whole genome shotgun (WGS) entry which is preliminary data.</text>
</comment>
<gene>
    <name evidence="1" type="ORF">ANN_14464</name>
</gene>
<reference evidence="1 2" key="1">
    <citation type="journal article" date="2022" name="Allergy">
        <title>Genome assembly and annotation of Periplaneta americana reveal a comprehensive cockroach allergen profile.</title>
        <authorList>
            <person name="Wang L."/>
            <person name="Xiong Q."/>
            <person name="Saelim N."/>
            <person name="Wang L."/>
            <person name="Nong W."/>
            <person name="Wan A.T."/>
            <person name="Shi M."/>
            <person name="Liu X."/>
            <person name="Cao Q."/>
            <person name="Hui J.H.L."/>
            <person name="Sookrung N."/>
            <person name="Leung T.F."/>
            <person name="Tungtrongchitr A."/>
            <person name="Tsui S.K.W."/>
        </authorList>
    </citation>
    <scope>NUCLEOTIDE SEQUENCE [LARGE SCALE GENOMIC DNA]</scope>
    <source>
        <strain evidence="1">PWHHKU_190912</strain>
    </source>
</reference>
<proteinExistence type="predicted"/>
<dbReference type="EMBL" id="JAJSOF020000019">
    <property type="protein sequence ID" value="KAJ4438519.1"/>
    <property type="molecule type" value="Genomic_DNA"/>
</dbReference>
<sequence length="213" mass="24907">MMMKLIRKRKRNWLGHWLRRNYPLKDALEGMVNGRRVRGRRRYQMIDNIKVNGSYTEAKRKAENRKDWRMLDLQDKIIGTYSVWIDDGASAYITHYATQFIERSSDCATFLILPNLQTARTEEAFVMIDNICCFLAFLKAHFIDLSKYNDYLESSSQQLKDAISVIDSLIQKQVPEPVGEGNTLKLKKVLKRNPGFEKMKNVCSILQGERFNC</sequence>
<accession>A0ABQ8SWD8</accession>
<evidence type="ECO:0000313" key="1">
    <source>
        <dbReference type="EMBL" id="KAJ4438519.1"/>
    </source>
</evidence>
<dbReference type="Proteomes" id="UP001148838">
    <property type="component" value="Unassembled WGS sequence"/>
</dbReference>